<dbReference type="EMBL" id="ML994632">
    <property type="protein sequence ID" value="KAF2185935.1"/>
    <property type="molecule type" value="Genomic_DNA"/>
</dbReference>
<accession>A0A6A6E4K5</accession>
<feature type="compositionally biased region" description="Low complexity" evidence="1">
    <location>
        <begin position="134"/>
        <end position="152"/>
    </location>
</feature>
<feature type="region of interest" description="Disordered" evidence="1">
    <location>
        <begin position="1"/>
        <end position="209"/>
    </location>
</feature>
<evidence type="ECO:0000256" key="1">
    <source>
        <dbReference type="SAM" id="MobiDB-lite"/>
    </source>
</evidence>
<evidence type="ECO:0000313" key="3">
    <source>
        <dbReference type="Proteomes" id="UP000800200"/>
    </source>
</evidence>
<protein>
    <submittedName>
        <fullName evidence="2">Uncharacterized protein</fullName>
    </submittedName>
</protein>
<reference evidence="2" key="1">
    <citation type="journal article" date="2020" name="Stud. Mycol.">
        <title>101 Dothideomycetes genomes: a test case for predicting lifestyles and emergence of pathogens.</title>
        <authorList>
            <person name="Haridas S."/>
            <person name="Albert R."/>
            <person name="Binder M."/>
            <person name="Bloem J."/>
            <person name="Labutti K."/>
            <person name="Salamov A."/>
            <person name="Andreopoulos B."/>
            <person name="Baker S."/>
            <person name="Barry K."/>
            <person name="Bills G."/>
            <person name="Bluhm B."/>
            <person name="Cannon C."/>
            <person name="Castanera R."/>
            <person name="Culley D."/>
            <person name="Daum C."/>
            <person name="Ezra D."/>
            <person name="Gonzalez J."/>
            <person name="Henrissat B."/>
            <person name="Kuo A."/>
            <person name="Liang C."/>
            <person name="Lipzen A."/>
            <person name="Lutzoni F."/>
            <person name="Magnuson J."/>
            <person name="Mondo S."/>
            <person name="Nolan M."/>
            <person name="Ohm R."/>
            <person name="Pangilinan J."/>
            <person name="Park H.-J."/>
            <person name="Ramirez L."/>
            <person name="Alfaro M."/>
            <person name="Sun H."/>
            <person name="Tritt A."/>
            <person name="Yoshinaga Y."/>
            <person name="Zwiers L.-H."/>
            <person name="Turgeon B."/>
            <person name="Goodwin S."/>
            <person name="Spatafora J."/>
            <person name="Crous P."/>
            <person name="Grigoriev I."/>
        </authorList>
    </citation>
    <scope>NUCLEOTIDE SEQUENCE</scope>
    <source>
        <strain evidence="2">CBS 207.26</strain>
    </source>
</reference>
<feature type="compositionally biased region" description="Polar residues" evidence="1">
    <location>
        <begin position="22"/>
        <end position="32"/>
    </location>
</feature>
<feature type="compositionally biased region" description="Low complexity" evidence="1">
    <location>
        <begin position="106"/>
        <end position="117"/>
    </location>
</feature>
<organism evidence="2 3">
    <name type="scientific">Zopfia rhizophila CBS 207.26</name>
    <dbReference type="NCBI Taxonomy" id="1314779"/>
    <lineage>
        <taxon>Eukaryota</taxon>
        <taxon>Fungi</taxon>
        <taxon>Dikarya</taxon>
        <taxon>Ascomycota</taxon>
        <taxon>Pezizomycotina</taxon>
        <taxon>Dothideomycetes</taxon>
        <taxon>Dothideomycetes incertae sedis</taxon>
        <taxon>Zopfiaceae</taxon>
        <taxon>Zopfia</taxon>
    </lineage>
</organism>
<dbReference type="Proteomes" id="UP000800200">
    <property type="component" value="Unassembled WGS sequence"/>
</dbReference>
<proteinExistence type="predicted"/>
<feature type="compositionally biased region" description="Low complexity" evidence="1">
    <location>
        <begin position="61"/>
        <end position="70"/>
    </location>
</feature>
<keyword evidence="3" id="KW-1185">Reference proteome</keyword>
<feature type="compositionally biased region" description="Basic and acidic residues" evidence="1">
    <location>
        <begin position="47"/>
        <end position="57"/>
    </location>
</feature>
<dbReference type="AlphaFoldDB" id="A0A6A6E4K5"/>
<evidence type="ECO:0000313" key="2">
    <source>
        <dbReference type="EMBL" id="KAF2185935.1"/>
    </source>
</evidence>
<sequence length="223" mass="23634">MAVFTSYQPLRTAVPATVDLTGPNQRDSNPQRQAAIDADGSTIANDGSRESTIKRTGDAGGSSSPGDSQDMPIVLDDDEPDAKEPNAELNAAASDDDDERTLVATPPANRNSSRSSPPAVPAKSFTNDHAIHPAAGSAANGVSNNHNHGSQGVSRDPDYTTSRKRSGSPVGPRAPLKNGPLPKRCHRSRVATQKGREETSARLRSRKGETLYYTLPLPRCGRE</sequence>
<feature type="compositionally biased region" description="Basic and acidic residues" evidence="1">
    <location>
        <begin position="194"/>
        <end position="209"/>
    </location>
</feature>
<name>A0A6A6E4K5_9PEZI</name>
<gene>
    <name evidence="2" type="ORF">K469DRAFT_158658</name>
</gene>